<dbReference type="SUPFAM" id="SSF52540">
    <property type="entry name" value="P-loop containing nucleoside triphosphate hydrolases"/>
    <property type="match status" value="1"/>
</dbReference>
<evidence type="ECO:0000313" key="2">
    <source>
        <dbReference type="Proteomes" id="UP000386575"/>
    </source>
</evidence>
<dbReference type="InterPro" id="IPR027417">
    <property type="entry name" value="P-loop_NTPase"/>
</dbReference>
<accession>A0A6A1TIP0</accession>
<dbReference type="Pfam" id="PF07015">
    <property type="entry name" value="VirC1"/>
    <property type="match status" value="1"/>
</dbReference>
<dbReference type="PANTHER" id="PTHR13696:SF96">
    <property type="entry name" value="COBQ_COBB_MIND_PARA NUCLEOTIDE BINDING DOMAIN-CONTAINING PROTEIN"/>
    <property type="match status" value="1"/>
</dbReference>
<gene>
    <name evidence="1" type="ORF">F4V91_32145</name>
</gene>
<evidence type="ECO:0000313" key="1">
    <source>
        <dbReference type="EMBL" id="KAB1082597.1"/>
    </source>
</evidence>
<dbReference type="PANTHER" id="PTHR13696">
    <property type="entry name" value="P-LOOP CONTAINING NUCLEOSIDE TRIPHOSPHATE HYDROLASE"/>
    <property type="match status" value="1"/>
</dbReference>
<dbReference type="CDD" id="cd02042">
    <property type="entry name" value="ParAB_family"/>
    <property type="match status" value="1"/>
</dbReference>
<dbReference type="PIRSF" id="PIRSF009320">
    <property type="entry name" value="Nuc_binding_HP_1000"/>
    <property type="match status" value="1"/>
</dbReference>
<protein>
    <submittedName>
        <fullName evidence="1">ParA family protein</fullName>
    </submittedName>
</protein>
<proteinExistence type="predicted"/>
<dbReference type="EMBL" id="VZUL01000004">
    <property type="protein sequence ID" value="KAB1082597.1"/>
    <property type="molecule type" value="Genomic_DNA"/>
</dbReference>
<sequence length="237" mass="26092">MPLSISAVSGKGGAGKTTAVILVAGEYALQGKRVLLIDADGRQNLQEWWKRCAAKDNLPEGIDLVTAARQNSIQQILDAEADKYDVVMMDSPGTDSVVRDTIIRRSDLILTPIQPNQDEIKAAGEAAEAAAEVSDQIGRAIPQANFVTRLTIPARNLEAYRLIRPFVQNLRENGYDSYLLETELLERNCYREVRNGYGTLQMLELTEPVKKARAEVHRLLVDIESLLATSAKEATNG</sequence>
<name>A0A6A1TIP0_NEOGA</name>
<dbReference type="Gene3D" id="3.40.50.300">
    <property type="entry name" value="P-loop containing nucleotide triphosphate hydrolases"/>
    <property type="match status" value="1"/>
</dbReference>
<dbReference type="InterPro" id="IPR050678">
    <property type="entry name" value="DNA_Partitioning_ATPase"/>
</dbReference>
<dbReference type="InterPro" id="IPR009744">
    <property type="entry name" value="VirC1"/>
</dbReference>
<dbReference type="RefSeq" id="WP_151047467.1">
    <property type="nucleotide sequence ID" value="NZ_VZUL01000004.1"/>
</dbReference>
<dbReference type="Proteomes" id="UP000386575">
    <property type="component" value="Unassembled WGS sequence"/>
</dbReference>
<reference evidence="1 2" key="1">
    <citation type="submission" date="2019-09" db="EMBL/GenBank/DDBJ databases">
        <title>Genome sequencing of Ng87 strain.</title>
        <authorList>
            <person name="Karasev E.S."/>
            <person name="Andronov E."/>
        </authorList>
    </citation>
    <scope>NUCLEOTIDE SEQUENCE [LARGE SCALE GENOMIC DNA]</scope>
    <source>
        <strain evidence="1 2">Ng87</strain>
    </source>
</reference>
<dbReference type="AlphaFoldDB" id="A0A6A1TIP0"/>
<organism evidence="1 2">
    <name type="scientific">Neorhizobium galegae</name>
    <name type="common">Rhizobium galegae</name>
    <dbReference type="NCBI Taxonomy" id="399"/>
    <lineage>
        <taxon>Bacteria</taxon>
        <taxon>Pseudomonadati</taxon>
        <taxon>Pseudomonadota</taxon>
        <taxon>Alphaproteobacteria</taxon>
        <taxon>Hyphomicrobiales</taxon>
        <taxon>Rhizobiaceae</taxon>
        <taxon>Rhizobium/Agrobacterium group</taxon>
        <taxon>Neorhizobium</taxon>
    </lineage>
</organism>
<comment type="caution">
    <text evidence="1">The sequence shown here is derived from an EMBL/GenBank/DDBJ whole genome shotgun (WGS) entry which is preliminary data.</text>
</comment>